<dbReference type="OrthoDB" id="21463at2759"/>
<dbReference type="GO" id="GO:0070181">
    <property type="term" value="F:small ribosomal subunit rRNA binding"/>
    <property type="evidence" value="ECO:0007669"/>
    <property type="project" value="TreeGrafter"/>
</dbReference>
<evidence type="ECO:0000256" key="1">
    <source>
        <dbReference type="ARBA" id="ARBA00005589"/>
    </source>
</evidence>
<organism evidence="7 8">
    <name type="scientific">Coprinopsis cinerea (strain Okayama-7 / 130 / ATCC MYA-4618 / FGSC 9003)</name>
    <name type="common">Inky cap fungus</name>
    <name type="synonym">Hormographiella aspergillata</name>
    <dbReference type="NCBI Taxonomy" id="240176"/>
    <lineage>
        <taxon>Eukaryota</taxon>
        <taxon>Fungi</taxon>
        <taxon>Dikarya</taxon>
        <taxon>Basidiomycota</taxon>
        <taxon>Agaricomycotina</taxon>
        <taxon>Agaricomycetes</taxon>
        <taxon>Agaricomycetidae</taxon>
        <taxon>Agaricales</taxon>
        <taxon>Agaricineae</taxon>
        <taxon>Psathyrellaceae</taxon>
        <taxon>Coprinopsis</taxon>
    </lineage>
</organism>
<dbReference type="InterPro" id="IPR001648">
    <property type="entry name" value="Ribosomal_bS18"/>
</dbReference>
<dbReference type="GO" id="GO:0005763">
    <property type="term" value="C:mitochondrial small ribosomal subunit"/>
    <property type="evidence" value="ECO:0007669"/>
    <property type="project" value="TreeGrafter"/>
</dbReference>
<dbReference type="PANTHER" id="PTHR13479:SF40">
    <property type="entry name" value="SMALL RIBOSOMAL SUBUNIT PROTEIN BS18M"/>
    <property type="match status" value="1"/>
</dbReference>
<reference evidence="7 8" key="1">
    <citation type="journal article" date="2010" name="Proc. Natl. Acad. Sci. U.S.A.">
        <title>Insights into evolution of multicellular fungi from the assembled chromosomes of the mushroom Coprinopsis cinerea (Coprinus cinereus).</title>
        <authorList>
            <person name="Stajich J.E."/>
            <person name="Wilke S.K."/>
            <person name="Ahren D."/>
            <person name="Au C.H."/>
            <person name="Birren B.W."/>
            <person name="Borodovsky M."/>
            <person name="Burns C."/>
            <person name="Canback B."/>
            <person name="Casselton L.A."/>
            <person name="Cheng C.K."/>
            <person name="Deng J."/>
            <person name="Dietrich F.S."/>
            <person name="Fargo D.C."/>
            <person name="Farman M.L."/>
            <person name="Gathman A.C."/>
            <person name="Goldberg J."/>
            <person name="Guigo R."/>
            <person name="Hoegger P.J."/>
            <person name="Hooker J.B."/>
            <person name="Huggins A."/>
            <person name="James T.Y."/>
            <person name="Kamada T."/>
            <person name="Kilaru S."/>
            <person name="Kodira C."/>
            <person name="Kues U."/>
            <person name="Kupfer D."/>
            <person name="Kwan H.S."/>
            <person name="Lomsadze A."/>
            <person name="Li W."/>
            <person name="Lilly W.W."/>
            <person name="Ma L.J."/>
            <person name="Mackey A.J."/>
            <person name="Manning G."/>
            <person name="Martin F."/>
            <person name="Muraguchi H."/>
            <person name="Natvig D.O."/>
            <person name="Palmerini H."/>
            <person name="Ramesh M.A."/>
            <person name="Rehmeyer C.J."/>
            <person name="Roe B.A."/>
            <person name="Shenoy N."/>
            <person name="Stanke M."/>
            <person name="Ter-Hovhannisyan V."/>
            <person name="Tunlid A."/>
            <person name="Velagapudi R."/>
            <person name="Vision T.J."/>
            <person name="Zeng Q."/>
            <person name="Zolan M.E."/>
            <person name="Pukkila P.J."/>
        </authorList>
    </citation>
    <scope>NUCLEOTIDE SEQUENCE [LARGE SCALE GENOMIC DNA]</scope>
    <source>
        <strain evidence="8">Okayama-7 / 130 / ATCC MYA-4618 / FGSC 9003</strain>
    </source>
</reference>
<dbReference type="PANTHER" id="PTHR13479">
    <property type="entry name" value="30S RIBOSOMAL PROTEIN S18"/>
    <property type="match status" value="1"/>
</dbReference>
<dbReference type="PRINTS" id="PR00974">
    <property type="entry name" value="RIBOSOMALS18"/>
</dbReference>
<dbReference type="SUPFAM" id="SSF46911">
    <property type="entry name" value="Ribosomal protein S18"/>
    <property type="match status" value="1"/>
</dbReference>
<evidence type="ECO:0000313" key="7">
    <source>
        <dbReference type="EMBL" id="EAU84678.1"/>
    </source>
</evidence>
<dbReference type="STRING" id="240176.A8NX41"/>
<evidence type="ECO:0000256" key="4">
    <source>
        <dbReference type="ARBA" id="ARBA00035264"/>
    </source>
</evidence>
<dbReference type="GO" id="GO:0032543">
    <property type="term" value="P:mitochondrial translation"/>
    <property type="evidence" value="ECO:0007669"/>
    <property type="project" value="TreeGrafter"/>
</dbReference>
<comment type="similarity">
    <text evidence="1 5">Belongs to the bacterial ribosomal protein bS18 family.</text>
</comment>
<gene>
    <name evidence="7" type="ORF">CC1G_00197</name>
</gene>
<accession>A8NX41</accession>
<dbReference type="Pfam" id="PF01084">
    <property type="entry name" value="Ribosomal_S18"/>
    <property type="match status" value="1"/>
</dbReference>
<dbReference type="InterPro" id="IPR036870">
    <property type="entry name" value="Ribosomal_bS18_sf"/>
</dbReference>
<evidence type="ECO:0000313" key="8">
    <source>
        <dbReference type="Proteomes" id="UP000001861"/>
    </source>
</evidence>
<dbReference type="VEuPathDB" id="FungiDB:CC1G_00197"/>
<name>A8NX41_COPC7</name>
<proteinExistence type="inferred from homology"/>
<dbReference type="Gene3D" id="4.10.640.10">
    <property type="entry name" value="Ribosomal protein S18"/>
    <property type="match status" value="1"/>
</dbReference>
<protein>
    <recommendedName>
        <fullName evidence="4">Small ribosomal subunit protein bS18m</fullName>
    </recommendedName>
</protein>
<dbReference type="NCBIfam" id="TIGR00165">
    <property type="entry name" value="S18"/>
    <property type="match status" value="1"/>
</dbReference>
<dbReference type="EMBL" id="AACS02000005">
    <property type="protein sequence ID" value="EAU84678.1"/>
    <property type="molecule type" value="Genomic_DNA"/>
</dbReference>
<keyword evidence="2 5" id="KW-0689">Ribosomal protein</keyword>
<dbReference type="Proteomes" id="UP000001861">
    <property type="component" value="Unassembled WGS sequence"/>
</dbReference>
<evidence type="ECO:0000256" key="6">
    <source>
        <dbReference type="SAM" id="MobiDB-lite"/>
    </source>
</evidence>
<evidence type="ECO:0000256" key="5">
    <source>
        <dbReference type="RuleBase" id="RU003910"/>
    </source>
</evidence>
<keyword evidence="3 5" id="KW-0687">Ribonucleoprotein</keyword>
<dbReference type="KEGG" id="cci:CC1G_00197"/>
<dbReference type="AlphaFoldDB" id="A8NX41"/>
<dbReference type="RefSeq" id="XP_001837061.1">
    <property type="nucleotide sequence ID" value="XM_001837009.1"/>
</dbReference>
<dbReference type="GO" id="GO:0003735">
    <property type="term" value="F:structural constituent of ribosome"/>
    <property type="evidence" value="ECO:0007669"/>
    <property type="project" value="InterPro"/>
</dbReference>
<dbReference type="eggNOG" id="KOG3162">
    <property type="taxonomic scope" value="Eukaryota"/>
</dbReference>
<keyword evidence="8" id="KW-1185">Reference proteome</keyword>
<feature type="region of interest" description="Disordered" evidence="6">
    <location>
        <begin position="73"/>
        <end position="98"/>
    </location>
</feature>
<dbReference type="InParanoid" id="A8NX41"/>
<dbReference type="GeneID" id="6013617"/>
<dbReference type="OMA" id="MPATHKH"/>
<sequence>MLTLGRVVHSLRSASALPGLRAAYATKPGQAVMPGDLADIFTGLGTDSKTEDVSGAHAFSGYVTPLKSGAPVKPYDLTHEARTGSKGPRRRPLLVAPTSREARKRDIFAQLDIDPLSLATSPAILSHFVTNMGQIKPRTQTGLTVKSQRKLGKAIRRARMMGVIPILSRLPETRWR</sequence>
<comment type="caution">
    <text evidence="7">The sequence shown here is derived from an EMBL/GenBank/DDBJ whole genome shotgun (WGS) entry which is preliminary data.</text>
</comment>
<evidence type="ECO:0000256" key="3">
    <source>
        <dbReference type="ARBA" id="ARBA00023274"/>
    </source>
</evidence>
<evidence type="ECO:0000256" key="2">
    <source>
        <dbReference type="ARBA" id="ARBA00022980"/>
    </source>
</evidence>